<dbReference type="InterPro" id="IPR057670">
    <property type="entry name" value="SH3_retrovirus"/>
</dbReference>
<organism evidence="3 4">
    <name type="scientific">Trifolium medium</name>
    <dbReference type="NCBI Taxonomy" id="97028"/>
    <lineage>
        <taxon>Eukaryota</taxon>
        <taxon>Viridiplantae</taxon>
        <taxon>Streptophyta</taxon>
        <taxon>Embryophyta</taxon>
        <taxon>Tracheophyta</taxon>
        <taxon>Spermatophyta</taxon>
        <taxon>Magnoliopsida</taxon>
        <taxon>eudicotyledons</taxon>
        <taxon>Gunneridae</taxon>
        <taxon>Pentapetalae</taxon>
        <taxon>rosids</taxon>
        <taxon>fabids</taxon>
        <taxon>Fabales</taxon>
        <taxon>Fabaceae</taxon>
        <taxon>Papilionoideae</taxon>
        <taxon>50 kb inversion clade</taxon>
        <taxon>NPAAA clade</taxon>
        <taxon>Hologalegina</taxon>
        <taxon>IRL clade</taxon>
        <taxon>Trifolieae</taxon>
        <taxon>Trifolium</taxon>
    </lineage>
</organism>
<feature type="compositionally biased region" description="Polar residues" evidence="1">
    <location>
        <begin position="34"/>
        <end position="46"/>
    </location>
</feature>
<feature type="domain" description="Retroviral polymerase SH3-like" evidence="2">
    <location>
        <begin position="6"/>
        <end position="36"/>
    </location>
</feature>
<evidence type="ECO:0000256" key="1">
    <source>
        <dbReference type="SAM" id="MobiDB-lite"/>
    </source>
</evidence>
<evidence type="ECO:0000313" key="3">
    <source>
        <dbReference type="EMBL" id="MCI64744.1"/>
    </source>
</evidence>
<feature type="non-terminal residue" evidence="3">
    <location>
        <position position="1"/>
    </location>
</feature>
<feature type="region of interest" description="Disordered" evidence="1">
    <location>
        <begin position="34"/>
        <end position="71"/>
    </location>
</feature>
<dbReference type="Pfam" id="PF25597">
    <property type="entry name" value="SH3_retrovirus"/>
    <property type="match status" value="1"/>
</dbReference>
<protein>
    <recommendedName>
        <fullName evidence="2">Retroviral polymerase SH3-like domain-containing protein</fullName>
    </recommendedName>
</protein>
<proteinExistence type="predicted"/>
<dbReference type="AlphaFoldDB" id="A0A392TVM1"/>
<keyword evidence="4" id="KW-1185">Reference proteome</keyword>
<feature type="non-terminal residue" evidence="3">
    <location>
        <position position="71"/>
    </location>
</feature>
<dbReference type="EMBL" id="LXQA010662369">
    <property type="protein sequence ID" value="MCI64744.1"/>
    <property type="molecule type" value="Genomic_DNA"/>
</dbReference>
<evidence type="ECO:0000313" key="4">
    <source>
        <dbReference type="Proteomes" id="UP000265520"/>
    </source>
</evidence>
<reference evidence="3 4" key="1">
    <citation type="journal article" date="2018" name="Front. Plant Sci.">
        <title>Red Clover (Trifolium pratense) and Zigzag Clover (T. medium) - A Picture of Genomic Similarities and Differences.</title>
        <authorList>
            <person name="Dluhosova J."/>
            <person name="Istvanek J."/>
            <person name="Nedelnik J."/>
            <person name="Repkova J."/>
        </authorList>
    </citation>
    <scope>NUCLEOTIDE SEQUENCE [LARGE SCALE GENOMIC DNA]</scope>
    <source>
        <strain evidence="4">cv. 10/8</strain>
        <tissue evidence="3">Leaf</tissue>
    </source>
</reference>
<sequence>YHTAGAYKLYNPTTKKVIASKDVTINEKDHWNWDTQAESSQASLPFTFNDENDDENMVETSPPPTVQNEPE</sequence>
<dbReference type="Proteomes" id="UP000265520">
    <property type="component" value="Unassembled WGS sequence"/>
</dbReference>
<comment type="caution">
    <text evidence="3">The sequence shown here is derived from an EMBL/GenBank/DDBJ whole genome shotgun (WGS) entry which is preliminary data.</text>
</comment>
<name>A0A392TVM1_9FABA</name>
<accession>A0A392TVM1</accession>
<evidence type="ECO:0000259" key="2">
    <source>
        <dbReference type="Pfam" id="PF25597"/>
    </source>
</evidence>